<evidence type="ECO:0000313" key="15">
    <source>
        <dbReference type="EMBL" id="ARS38064.1"/>
    </source>
</evidence>
<dbReference type="GO" id="GO:0006098">
    <property type="term" value="P:pentose-phosphate shunt"/>
    <property type="evidence" value="ECO:0007669"/>
    <property type="project" value="UniProtKB-UniRule"/>
</dbReference>
<dbReference type="Gene3D" id="3.20.20.70">
    <property type="entry name" value="Aldolase class I"/>
    <property type="match status" value="1"/>
</dbReference>
<dbReference type="KEGG" id="pact:CA264_21180"/>
<evidence type="ECO:0000256" key="3">
    <source>
        <dbReference type="ARBA" id="ARBA00001941"/>
    </source>
</evidence>
<proteinExistence type="inferred from homology"/>
<keyword evidence="9 10" id="KW-0413">Isomerase</keyword>
<comment type="catalytic activity">
    <reaction evidence="1 10 11">
        <text>D-ribulose 5-phosphate = D-xylulose 5-phosphate</text>
        <dbReference type="Rhea" id="RHEA:13677"/>
        <dbReference type="ChEBI" id="CHEBI:57737"/>
        <dbReference type="ChEBI" id="CHEBI:58121"/>
        <dbReference type="EC" id="5.1.3.1"/>
    </reaction>
</comment>
<dbReference type="CDD" id="cd00429">
    <property type="entry name" value="RPE"/>
    <property type="match status" value="1"/>
</dbReference>
<evidence type="ECO:0000256" key="6">
    <source>
        <dbReference type="ARBA" id="ARBA00009541"/>
    </source>
</evidence>
<dbReference type="AlphaFoldDB" id="A0A1X9YZ97"/>
<comment type="function">
    <text evidence="10">Catalyzes the reversible epimerization of D-ribulose 5-phosphate to D-xylulose 5-phosphate.</text>
</comment>
<comment type="cofactor">
    <cofactor evidence="4">
        <name>Zn(2+)</name>
        <dbReference type="ChEBI" id="CHEBI:29105"/>
    </cofactor>
</comment>
<evidence type="ECO:0000256" key="11">
    <source>
        <dbReference type="PIRNR" id="PIRNR001461"/>
    </source>
</evidence>
<evidence type="ECO:0000256" key="7">
    <source>
        <dbReference type="ARBA" id="ARBA00013188"/>
    </source>
</evidence>
<geneLocation type="plasmid" evidence="15 16">
    <name>unnamed</name>
</geneLocation>
<feature type="binding site" evidence="10 14">
    <location>
        <begin position="141"/>
        <end position="144"/>
    </location>
    <ligand>
        <name>substrate</name>
    </ligand>
</feature>
<dbReference type="SUPFAM" id="SSF51366">
    <property type="entry name" value="Ribulose-phoshate binding barrel"/>
    <property type="match status" value="1"/>
</dbReference>
<comment type="similarity">
    <text evidence="6 10 11">Belongs to the ribulose-phosphate 3-epimerase family.</text>
</comment>
<keyword evidence="15" id="KW-0614">Plasmid</keyword>
<evidence type="ECO:0000256" key="10">
    <source>
        <dbReference type="HAMAP-Rule" id="MF_02227"/>
    </source>
</evidence>
<dbReference type="InterPro" id="IPR000056">
    <property type="entry name" value="Ribul_P_3_epim-like"/>
</dbReference>
<dbReference type="PROSITE" id="PS01085">
    <property type="entry name" value="RIBUL_P_3_EPIMER_1"/>
    <property type="match status" value="1"/>
</dbReference>
<evidence type="ECO:0000256" key="9">
    <source>
        <dbReference type="ARBA" id="ARBA00023235"/>
    </source>
</evidence>
<evidence type="ECO:0000256" key="12">
    <source>
        <dbReference type="PIRSR" id="PIRSR001461-1"/>
    </source>
</evidence>
<keyword evidence="13" id="KW-0170">Cobalt</keyword>
<dbReference type="InterPro" id="IPR013785">
    <property type="entry name" value="Aldolase_TIM"/>
</dbReference>
<dbReference type="InterPro" id="IPR011060">
    <property type="entry name" value="RibuloseP-bd_barrel"/>
</dbReference>
<gene>
    <name evidence="10" type="primary">rpe</name>
    <name evidence="15" type="ORF">CA264_21180</name>
</gene>
<feature type="active site" description="Proton acceptor" evidence="10 12">
    <location>
        <position position="34"/>
    </location>
</feature>
<feature type="active site" description="Proton donor" evidence="10 12">
    <location>
        <position position="174"/>
    </location>
</feature>
<dbReference type="EC" id="5.1.3.1" evidence="7 10"/>
<feature type="binding site" evidence="14">
    <location>
        <position position="176"/>
    </location>
    <ligand>
        <name>substrate</name>
    </ligand>
</feature>
<feature type="binding site" evidence="10 13">
    <location>
        <position position="65"/>
    </location>
    <ligand>
        <name>a divalent metal cation</name>
        <dbReference type="ChEBI" id="CHEBI:60240"/>
    </ligand>
</feature>
<evidence type="ECO:0000256" key="14">
    <source>
        <dbReference type="PIRSR" id="PIRSR001461-3"/>
    </source>
</evidence>
<dbReference type="EMBL" id="CP021236">
    <property type="protein sequence ID" value="ARS38064.1"/>
    <property type="molecule type" value="Genomic_DNA"/>
</dbReference>
<dbReference type="STRING" id="709015.GCA_000472485_00043"/>
<feature type="binding site" evidence="10 13">
    <location>
        <position position="32"/>
    </location>
    <ligand>
        <name>a divalent metal cation</name>
        <dbReference type="ChEBI" id="CHEBI:60240"/>
    </ligand>
</feature>
<comment type="cofactor">
    <cofactor evidence="5">
        <name>Fe(2+)</name>
        <dbReference type="ChEBI" id="CHEBI:29033"/>
    </cofactor>
</comment>
<feature type="binding site" evidence="10 14">
    <location>
        <position position="65"/>
    </location>
    <ligand>
        <name>substrate</name>
    </ligand>
</feature>
<evidence type="ECO:0000313" key="16">
    <source>
        <dbReference type="Proteomes" id="UP000266292"/>
    </source>
</evidence>
<keyword evidence="16" id="KW-1185">Reference proteome</keyword>
<comment type="cofactor">
    <cofactor evidence="3">
        <name>Co(2+)</name>
        <dbReference type="ChEBI" id="CHEBI:48828"/>
    </cofactor>
</comment>
<evidence type="ECO:0000256" key="8">
    <source>
        <dbReference type="ARBA" id="ARBA00022723"/>
    </source>
</evidence>
<keyword evidence="13" id="KW-0464">Manganese</keyword>
<keyword evidence="8 10" id="KW-0479">Metal-binding</keyword>
<comment type="pathway">
    <text evidence="10">Carbohydrate degradation.</text>
</comment>
<dbReference type="PANTHER" id="PTHR11749">
    <property type="entry name" value="RIBULOSE-5-PHOSPHATE-3-EPIMERASE"/>
    <property type="match status" value="1"/>
</dbReference>
<sequence length="218" mass="23614">MTFVAPSILSTDFAHLSRTLAAVNESKADWLHVDVMDGVFVPNISFGTPVLKAIQQHTKKPVELHLMIVQPERYLETFARFNINQMTVHAEACTHLHSVVQQIKRLGCKAGVALNPHTPLGYLEYVIQDLDMVCLMSVNPGFGGQKFIPQTLEKISQLKELIRRKGAAALIEVDGGINQTNVTDVVSAGADAVVAGSSVFDSSDPRQAIAALKGAQAK</sequence>
<evidence type="ECO:0000256" key="2">
    <source>
        <dbReference type="ARBA" id="ARBA00001936"/>
    </source>
</evidence>
<dbReference type="Proteomes" id="UP000266292">
    <property type="component" value="Plasmid unnamed"/>
</dbReference>
<comment type="cofactor">
    <cofactor evidence="2">
        <name>Mn(2+)</name>
        <dbReference type="ChEBI" id="CHEBI:29035"/>
    </cofactor>
</comment>
<evidence type="ECO:0000256" key="5">
    <source>
        <dbReference type="ARBA" id="ARBA00001954"/>
    </source>
</evidence>
<dbReference type="NCBIfam" id="NF004076">
    <property type="entry name" value="PRK05581.1-4"/>
    <property type="match status" value="1"/>
</dbReference>
<dbReference type="HAMAP" id="MF_02227">
    <property type="entry name" value="RPE"/>
    <property type="match status" value="1"/>
</dbReference>
<comment type="cofactor">
    <cofactor evidence="10 13">
        <name>a divalent metal cation</name>
        <dbReference type="ChEBI" id="CHEBI:60240"/>
    </cofactor>
    <text evidence="10 13">Binds 1 divalent metal cation per subunit.</text>
</comment>
<accession>A0A1X9YZ97</accession>
<keyword evidence="13" id="KW-0862">Zinc</keyword>
<protein>
    <recommendedName>
        <fullName evidence="7 10">Ribulose-phosphate 3-epimerase</fullName>
        <ecNumber evidence="7 10">5.1.3.1</ecNumber>
    </recommendedName>
</protein>
<dbReference type="PIRSF" id="PIRSF001461">
    <property type="entry name" value="RPE"/>
    <property type="match status" value="1"/>
</dbReference>
<evidence type="ECO:0000256" key="4">
    <source>
        <dbReference type="ARBA" id="ARBA00001947"/>
    </source>
</evidence>
<feature type="binding site" evidence="10 13">
    <location>
        <position position="174"/>
    </location>
    <ligand>
        <name>a divalent metal cation</name>
        <dbReference type="ChEBI" id="CHEBI:60240"/>
    </ligand>
</feature>
<dbReference type="InterPro" id="IPR026019">
    <property type="entry name" value="Ribul_P_3_epim"/>
</dbReference>
<evidence type="ECO:0000256" key="13">
    <source>
        <dbReference type="PIRSR" id="PIRSR001461-2"/>
    </source>
</evidence>
<dbReference type="GO" id="GO:0019323">
    <property type="term" value="P:pentose catabolic process"/>
    <property type="evidence" value="ECO:0007669"/>
    <property type="project" value="UniProtKB-UniRule"/>
</dbReference>
<keyword evidence="10 11" id="KW-0119">Carbohydrate metabolism</keyword>
<evidence type="ECO:0000256" key="1">
    <source>
        <dbReference type="ARBA" id="ARBA00001782"/>
    </source>
</evidence>
<dbReference type="FunFam" id="3.20.20.70:FF:000004">
    <property type="entry name" value="Ribulose-phosphate 3-epimerase"/>
    <property type="match status" value="1"/>
</dbReference>
<dbReference type="PROSITE" id="PS01086">
    <property type="entry name" value="RIBUL_P_3_EPIMER_2"/>
    <property type="match status" value="1"/>
</dbReference>
<dbReference type="GO" id="GO:0046872">
    <property type="term" value="F:metal ion binding"/>
    <property type="evidence" value="ECO:0007669"/>
    <property type="project" value="UniProtKB-UniRule"/>
</dbReference>
<name>A0A1X9YZ97_9BACT</name>
<feature type="binding site" evidence="10 13">
    <location>
        <position position="34"/>
    </location>
    <ligand>
        <name>a divalent metal cation</name>
        <dbReference type="ChEBI" id="CHEBI:60240"/>
    </ligand>
</feature>
<reference evidence="16" key="1">
    <citation type="submission" date="2017-05" db="EMBL/GenBank/DDBJ databases">
        <authorList>
            <person name="Ray J."/>
            <person name="Price M."/>
            <person name="Deutschbauer A."/>
        </authorList>
    </citation>
    <scope>NUCLEOTIDE SEQUENCE [LARGE SCALE GENOMIC DNA]</scope>
    <source>
        <strain evidence="16">DSM 19842</strain>
        <plasmid evidence="16">unnamed</plasmid>
    </source>
</reference>
<feature type="binding site" evidence="10 14">
    <location>
        <position position="7"/>
    </location>
    <ligand>
        <name>substrate</name>
    </ligand>
</feature>
<dbReference type="NCBIfam" id="TIGR01163">
    <property type="entry name" value="rpe"/>
    <property type="match status" value="1"/>
</dbReference>
<dbReference type="Pfam" id="PF00834">
    <property type="entry name" value="Ribul_P_3_epim"/>
    <property type="match status" value="1"/>
</dbReference>
<dbReference type="RefSeq" id="WP_025603816.1">
    <property type="nucleotide sequence ID" value="NZ_CP021236.1"/>
</dbReference>
<dbReference type="GO" id="GO:0005737">
    <property type="term" value="C:cytoplasm"/>
    <property type="evidence" value="ECO:0007669"/>
    <property type="project" value="UniProtKB-ARBA"/>
</dbReference>
<feature type="binding site" evidence="10 14">
    <location>
        <begin position="196"/>
        <end position="197"/>
    </location>
    <ligand>
        <name>substrate</name>
    </ligand>
</feature>
<dbReference type="GO" id="GO:0004750">
    <property type="term" value="F:D-ribulose-phosphate 3-epimerase activity"/>
    <property type="evidence" value="ECO:0007669"/>
    <property type="project" value="UniProtKB-UniRule"/>
</dbReference>
<dbReference type="OrthoDB" id="1645589at2"/>
<organism evidence="15 16">
    <name type="scientific">Pontibacter actiniarum</name>
    <dbReference type="NCBI Taxonomy" id="323450"/>
    <lineage>
        <taxon>Bacteria</taxon>
        <taxon>Pseudomonadati</taxon>
        <taxon>Bacteroidota</taxon>
        <taxon>Cytophagia</taxon>
        <taxon>Cytophagales</taxon>
        <taxon>Hymenobacteraceae</taxon>
        <taxon>Pontibacter</taxon>
    </lineage>
</organism>
<feature type="binding site" evidence="10">
    <location>
        <begin position="174"/>
        <end position="176"/>
    </location>
    <ligand>
        <name>substrate</name>
    </ligand>
</feature>